<dbReference type="Gene3D" id="2.130.10.30">
    <property type="entry name" value="Regulator of chromosome condensation 1/beta-lactamase-inhibitor protein II"/>
    <property type="match status" value="1"/>
</dbReference>
<protein>
    <submittedName>
        <fullName evidence="1">Uncharacterized protein</fullName>
    </submittedName>
</protein>
<name>A0A8H7AFI9_9EURO</name>
<dbReference type="PANTHER" id="PTHR45982:SF1">
    <property type="entry name" value="REGULATOR OF CHROMOSOME CONDENSATION"/>
    <property type="match status" value="1"/>
</dbReference>
<dbReference type="AlphaFoldDB" id="A0A8H7AFI9"/>
<organism evidence="1 2">
    <name type="scientific">Endocarpon pusillum</name>
    <dbReference type="NCBI Taxonomy" id="364733"/>
    <lineage>
        <taxon>Eukaryota</taxon>
        <taxon>Fungi</taxon>
        <taxon>Dikarya</taxon>
        <taxon>Ascomycota</taxon>
        <taxon>Pezizomycotina</taxon>
        <taxon>Eurotiomycetes</taxon>
        <taxon>Chaetothyriomycetidae</taxon>
        <taxon>Verrucariales</taxon>
        <taxon>Verrucariaceae</taxon>
        <taxon>Endocarpon</taxon>
    </lineage>
</organism>
<sequence>MKRPRRNHFLDPKSAGLVNLATGGLHAAALTYDHKILTWEVNDLSALGRDTPWEATFREFNGEGDSGSGEIEPDLNPLESSPAAIPADKFPAATRFVQVAAGDSTTSVLTEAGLVHGWGTFRDSRGVFGFQYLKPNDEFIKVQPEPRLIQASRESFSSVLAMTFALRLTQRETCFPR</sequence>
<dbReference type="InterPro" id="IPR051553">
    <property type="entry name" value="Ran_GTPase-activating"/>
</dbReference>
<dbReference type="SUPFAM" id="SSF50985">
    <property type="entry name" value="RCC1/BLIP-II"/>
    <property type="match status" value="1"/>
</dbReference>
<evidence type="ECO:0000313" key="2">
    <source>
        <dbReference type="Proteomes" id="UP000606974"/>
    </source>
</evidence>
<gene>
    <name evidence="1" type="ORF">GJ744_009596</name>
</gene>
<accession>A0A8H7AFI9</accession>
<dbReference type="GO" id="GO:0005737">
    <property type="term" value="C:cytoplasm"/>
    <property type="evidence" value="ECO:0007669"/>
    <property type="project" value="TreeGrafter"/>
</dbReference>
<reference evidence="1" key="1">
    <citation type="submission" date="2020-02" db="EMBL/GenBank/DDBJ databases">
        <authorList>
            <person name="Palmer J.M."/>
        </authorList>
    </citation>
    <scope>NUCLEOTIDE SEQUENCE</scope>
    <source>
        <strain evidence="1">EPUS1.4</strain>
        <tissue evidence="1">Thallus</tissue>
    </source>
</reference>
<dbReference type="OrthoDB" id="61110at2759"/>
<dbReference type="InterPro" id="IPR009091">
    <property type="entry name" value="RCC1/BLIP-II"/>
</dbReference>
<keyword evidence="2" id="KW-1185">Reference proteome</keyword>
<dbReference type="PROSITE" id="PS00626">
    <property type="entry name" value="RCC1_2"/>
    <property type="match status" value="1"/>
</dbReference>
<comment type="caution">
    <text evidence="1">The sequence shown here is derived from an EMBL/GenBank/DDBJ whole genome shotgun (WGS) entry which is preliminary data.</text>
</comment>
<dbReference type="InterPro" id="IPR000408">
    <property type="entry name" value="Reg_chr_condens"/>
</dbReference>
<dbReference type="PANTHER" id="PTHR45982">
    <property type="entry name" value="REGULATOR OF CHROMOSOME CONDENSATION"/>
    <property type="match status" value="1"/>
</dbReference>
<dbReference type="EMBL" id="JAACFV010000058">
    <property type="protein sequence ID" value="KAF7508155.1"/>
    <property type="molecule type" value="Genomic_DNA"/>
</dbReference>
<evidence type="ECO:0000313" key="1">
    <source>
        <dbReference type="EMBL" id="KAF7508155.1"/>
    </source>
</evidence>
<dbReference type="PRINTS" id="PR00633">
    <property type="entry name" value="RCCNDNSATION"/>
</dbReference>
<proteinExistence type="predicted"/>
<dbReference type="GO" id="GO:0005085">
    <property type="term" value="F:guanyl-nucleotide exchange factor activity"/>
    <property type="evidence" value="ECO:0007669"/>
    <property type="project" value="TreeGrafter"/>
</dbReference>
<dbReference type="Proteomes" id="UP000606974">
    <property type="component" value="Unassembled WGS sequence"/>
</dbReference>